<keyword evidence="2" id="KW-1185">Reference proteome</keyword>
<reference evidence="1 2" key="1">
    <citation type="submission" date="2021-07" db="EMBL/GenBank/DDBJ databases">
        <authorList>
            <person name="Palmer J.M."/>
        </authorList>
    </citation>
    <scope>NUCLEOTIDE SEQUENCE [LARGE SCALE GENOMIC DNA]</scope>
    <source>
        <strain evidence="1 2">AT_MEX2019</strain>
        <tissue evidence="1">Muscle</tissue>
    </source>
</reference>
<organism evidence="1 2">
    <name type="scientific">Ataeniobius toweri</name>
    <dbReference type="NCBI Taxonomy" id="208326"/>
    <lineage>
        <taxon>Eukaryota</taxon>
        <taxon>Metazoa</taxon>
        <taxon>Chordata</taxon>
        <taxon>Craniata</taxon>
        <taxon>Vertebrata</taxon>
        <taxon>Euteleostomi</taxon>
        <taxon>Actinopterygii</taxon>
        <taxon>Neopterygii</taxon>
        <taxon>Teleostei</taxon>
        <taxon>Neoteleostei</taxon>
        <taxon>Acanthomorphata</taxon>
        <taxon>Ovalentaria</taxon>
        <taxon>Atherinomorphae</taxon>
        <taxon>Cyprinodontiformes</taxon>
        <taxon>Goodeidae</taxon>
        <taxon>Ataeniobius</taxon>
    </lineage>
</organism>
<name>A0ABU7AV75_9TELE</name>
<dbReference type="Proteomes" id="UP001345963">
    <property type="component" value="Unassembled WGS sequence"/>
</dbReference>
<protein>
    <recommendedName>
        <fullName evidence="3">Secreted protein</fullName>
    </recommendedName>
</protein>
<dbReference type="EMBL" id="JAHUTI010030604">
    <property type="protein sequence ID" value="MED6242166.1"/>
    <property type="molecule type" value="Genomic_DNA"/>
</dbReference>
<sequence>MLSLSIFVRPAFGPVLATTEFIKARSSTLLHRQEIRSHNSSWAERHIFTSSCFLEEGGVVHDNQQRGVWAWQQNNRER</sequence>
<proteinExistence type="predicted"/>
<evidence type="ECO:0008006" key="3">
    <source>
        <dbReference type="Google" id="ProtNLM"/>
    </source>
</evidence>
<evidence type="ECO:0000313" key="2">
    <source>
        <dbReference type="Proteomes" id="UP001345963"/>
    </source>
</evidence>
<gene>
    <name evidence="1" type="ORF">ATANTOWER_001021</name>
</gene>
<comment type="caution">
    <text evidence="1">The sequence shown here is derived from an EMBL/GenBank/DDBJ whole genome shotgun (WGS) entry which is preliminary data.</text>
</comment>
<evidence type="ECO:0000313" key="1">
    <source>
        <dbReference type="EMBL" id="MED6242166.1"/>
    </source>
</evidence>
<accession>A0ABU7AV75</accession>